<keyword evidence="7" id="KW-1185">Reference proteome</keyword>
<sequence length="607" mass="70829">MLGRRELQIVNQLLSASAVVRTRDLADQMGVSIRTIKYDLERVRDWFSERQVALFSQPNKGYWLECDASLLMELRHELSQAEHLKLYTSRTMRVRRILVMLLLSEGYVTAALMADEIDVSRNTILADMNEVERLAGRFHVELSREQRSGYRVLGEERRLRSLLEHLLVSNMNNYEVYKMTTRITRRDRERNFQPMFDSRILPEYELVESALAHYFQEESREIWQQLDIMIILIRLTISLKRLQMGHAMEGYQVLDIGAEKSDIRRSFIGFMQRVYLQKEFPLLRAEYRYCVGSYASGMRETDIAKLTEDMIEFVAWREGVDYGLDQKLYTNLFAHLSLRLGQGGLPGNEFNPLNSEIKQQYPTLFGHVYEACKKFISNEQVIQESFISFIVLHFLVSLENQQVHQRKVRTLYVCSTGRGVARLIKNRVEAGIGQVEMVAYCSIVEVEEMCQKHAIELIISVFPIESTLPVVVTDALPKKADLEMIRQEVARILLEVPAVIDAYEAVDLVRQSSHEEISEEIILKGFEAYQQVKDVLADEMDRKLENGLLLHIFLMVQRYYFNKQYDLVLASEDSGRWELKERLTAVFEQCGLYFQEAELDAIVYYFK</sequence>
<dbReference type="EMBL" id="SNZK01000001">
    <property type="protein sequence ID" value="TDR55597.1"/>
    <property type="molecule type" value="Genomic_DNA"/>
</dbReference>
<dbReference type="Proteomes" id="UP000295558">
    <property type="component" value="Unassembled WGS sequence"/>
</dbReference>
<dbReference type="InterPro" id="IPR013011">
    <property type="entry name" value="PTS_EIIB_2"/>
</dbReference>
<dbReference type="InterPro" id="IPR036634">
    <property type="entry name" value="PRD_sf"/>
</dbReference>
<dbReference type="CDD" id="cd05568">
    <property type="entry name" value="PTS_IIB_bgl_like"/>
    <property type="match status" value="1"/>
</dbReference>
<gene>
    <name evidence="6" type="ORF">DFP96_101535</name>
</gene>
<evidence type="ECO:0000256" key="3">
    <source>
        <dbReference type="ARBA" id="ARBA00023163"/>
    </source>
</evidence>
<dbReference type="Gene3D" id="1.10.1790.10">
    <property type="entry name" value="PRD domain"/>
    <property type="match status" value="1"/>
</dbReference>
<dbReference type="SUPFAM" id="SSF46785">
    <property type="entry name" value="Winged helix' DNA-binding domain"/>
    <property type="match status" value="1"/>
</dbReference>
<dbReference type="Gene3D" id="1.10.10.10">
    <property type="entry name" value="Winged helix-like DNA-binding domain superfamily/Winged helix DNA-binding domain"/>
    <property type="match status" value="2"/>
</dbReference>
<dbReference type="Pfam" id="PF00874">
    <property type="entry name" value="PRD"/>
    <property type="match status" value="1"/>
</dbReference>
<feature type="domain" description="PRD" evidence="5">
    <location>
        <begin position="298"/>
        <end position="404"/>
    </location>
</feature>
<dbReference type="PANTHER" id="PTHR30185:SF18">
    <property type="entry name" value="TRANSCRIPTIONAL REGULATOR MTLR"/>
    <property type="match status" value="1"/>
</dbReference>
<keyword evidence="3" id="KW-0804">Transcription</keyword>
<dbReference type="PROSITE" id="PS51372">
    <property type="entry name" value="PRD_2"/>
    <property type="match status" value="1"/>
</dbReference>
<dbReference type="Gene3D" id="3.40.50.2300">
    <property type="match status" value="1"/>
</dbReference>
<dbReference type="GO" id="GO:0008982">
    <property type="term" value="F:protein-N(PI)-phosphohistidine-sugar phosphotransferase activity"/>
    <property type="evidence" value="ECO:0007669"/>
    <property type="project" value="InterPro"/>
</dbReference>
<dbReference type="GO" id="GO:0009401">
    <property type="term" value="P:phosphoenolpyruvate-dependent sugar phosphotransferase system"/>
    <property type="evidence" value="ECO:0007669"/>
    <property type="project" value="InterPro"/>
</dbReference>
<dbReference type="InterPro" id="IPR036390">
    <property type="entry name" value="WH_DNA-bd_sf"/>
</dbReference>
<evidence type="ECO:0000256" key="1">
    <source>
        <dbReference type="ARBA" id="ARBA00022737"/>
    </source>
</evidence>
<dbReference type="InterPro" id="IPR050661">
    <property type="entry name" value="BglG_antiterminators"/>
</dbReference>
<dbReference type="InterPro" id="IPR011608">
    <property type="entry name" value="PRD"/>
</dbReference>
<evidence type="ECO:0000259" key="4">
    <source>
        <dbReference type="PROSITE" id="PS51099"/>
    </source>
</evidence>
<evidence type="ECO:0000256" key="2">
    <source>
        <dbReference type="ARBA" id="ARBA00023015"/>
    </source>
</evidence>
<dbReference type="Pfam" id="PF08279">
    <property type="entry name" value="HTH_11"/>
    <property type="match status" value="2"/>
</dbReference>
<dbReference type="GO" id="GO:0006355">
    <property type="term" value="P:regulation of DNA-templated transcription"/>
    <property type="evidence" value="ECO:0007669"/>
    <property type="project" value="InterPro"/>
</dbReference>
<name>A0A4R6ZSA6_9LIST</name>
<evidence type="ECO:0000259" key="5">
    <source>
        <dbReference type="PROSITE" id="PS51372"/>
    </source>
</evidence>
<keyword evidence="1" id="KW-0677">Repeat</keyword>
<evidence type="ECO:0000313" key="6">
    <source>
        <dbReference type="EMBL" id="TDR55597.1"/>
    </source>
</evidence>
<dbReference type="AlphaFoldDB" id="A0A4R6ZSA6"/>
<dbReference type="PROSITE" id="PS51099">
    <property type="entry name" value="PTS_EIIB_TYPE_2"/>
    <property type="match status" value="1"/>
</dbReference>
<dbReference type="PANTHER" id="PTHR30185">
    <property type="entry name" value="CRYPTIC BETA-GLUCOSIDE BGL OPERON ANTITERMINATOR"/>
    <property type="match status" value="1"/>
</dbReference>
<dbReference type="InterPro" id="IPR013196">
    <property type="entry name" value="HTH_11"/>
</dbReference>
<accession>A0A4R6ZSA6</accession>
<feature type="domain" description="PTS EIIB type-2" evidence="4">
    <location>
        <begin position="408"/>
        <end position="497"/>
    </location>
</feature>
<keyword evidence="2" id="KW-0805">Transcription regulation</keyword>
<reference evidence="6 7" key="1">
    <citation type="submission" date="2019-03" db="EMBL/GenBank/DDBJ databases">
        <title>Genomic Encyclopedia of Type Strains, Phase III (KMG-III): the genomes of soil and plant-associated and newly described type strains.</title>
        <authorList>
            <person name="Whitman W."/>
        </authorList>
    </citation>
    <scope>NUCLEOTIDE SEQUENCE [LARGE SCALE GENOMIC DNA]</scope>
    <source>
        <strain evidence="6 7">CECT 7972</strain>
    </source>
</reference>
<comment type="caution">
    <text evidence="6">The sequence shown here is derived from an EMBL/GenBank/DDBJ whole genome shotgun (WGS) entry which is preliminary data.</text>
</comment>
<dbReference type="SUPFAM" id="SSF63520">
    <property type="entry name" value="PTS-regulatory domain, PRD"/>
    <property type="match status" value="1"/>
</dbReference>
<evidence type="ECO:0000313" key="7">
    <source>
        <dbReference type="Proteomes" id="UP000295558"/>
    </source>
</evidence>
<organism evidence="6 7">
    <name type="scientific">Listeria rocourtiae</name>
    <dbReference type="NCBI Taxonomy" id="647910"/>
    <lineage>
        <taxon>Bacteria</taxon>
        <taxon>Bacillati</taxon>
        <taxon>Bacillota</taxon>
        <taxon>Bacilli</taxon>
        <taxon>Bacillales</taxon>
        <taxon>Listeriaceae</taxon>
        <taxon>Listeria</taxon>
    </lineage>
</organism>
<dbReference type="InterPro" id="IPR036388">
    <property type="entry name" value="WH-like_DNA-bd_sf"/>
</dbReference>
<dbReference type="RefSeq" id="WP_166666078.1">
    <property type="nucleotide sequence ID" value="NZ_SNZK01000001.1"/>
</dbReference>
<protein>
    <submittedName>
        <fullName evidence="6">BglG family transcriptional antiterminator</fullName>
    </submittedName>
</protein>
<proteinExistence type="predicted"/>